<dbReference type="Pfam" id="PF00005">
    <property type="entry name" value="ABC_tran"/>
    <property type="match status" value="1"/>
</dbReference>
<evidence type="ECO:0000256" key="1">
    <source>
        <dbReference type="ARBA" id="ARBA00005417"/>
    </source>
</evidence>
<keyword evidence="4" id="KW-0067">ATP-binding</keyword>
<dbReference type="AlphaFoldDB" id="A0A1G2DYA3"/>
<evidence type="ECO:0000256" key="2">
    <source>
        <dbReference type="ARBA" id="ARBA00022448"/>
    </source>
</evidence>
<dbReference type="PROSITE" id="PS00211">
    <property type="entry name" value="ABC_TRANSPORTER_1"/>
    <property type="match status" value="1"/>
</dbReference>
<dbReference type="InterPro" id="IPR003439">
    <property type="entry name" value="ABC_transporter-like_ATP-bd"/>
</dbReference>
<feature type="domain" description="ABC transporter" evidence="3">
    <location>
        <begin position="3"/>
        <end position="182"/>
    </location>
</feature>
<organism evidence="4 5">
    <name type="scientific">Candidatus Nealsonbacteria bacterium RBG_13_42_11</name>
    <dbReference type="NCBI Taxonomy" id="1801663"/>
    <lineage>
        <taxon>Bacteria</taxon>
        <taxon>Candidatus Nealsoniibacteriota</taxon>
    </lineage>
</organism>
<dbReference type="PANTHER" id="PTHR42798:SF6">
    <property type="entry name" value="CELL DIVISION ATP-BINDING PROTEIN FTSE"/>
    <property type="match status" value="1"/>
</dbReference>
<dbReference type="Gene3D" id="3.40.50.300">
    <property type="entry name" value="P-loop containing nucleotide triphosphate hydrolases"/>
    <property type="match status" value="1"/>
</dbReference>
<evidence type="ECO:0000259" key="3">
    <source>
        <dbReference type="PROSITE" id="PS50893"/>
    </source>
</evidence>
<keyword evidence="2" id="KW-0813">Transport</keyword>
<dbReference type="InterPro" id="IPR017911">
    <property type="entry name" value="MacB-like_ATP-bd"/>
</dbReference>
<dbReference type="InterPro" id="IPR027417">
    <property type="entry name" value="P-loop_NTPase"/>
</dbReference>
<dbReference type="SUPFAM" id="SSF52540">
    <property type="entry name" value="P-loop containing nucleoside triphosphate hydrolases"/>
    <property type="match status" value="1"/>
</dbReference>
<dbReference type="PANTHER" id="PTHR42798">
    <property type="entry name" value="LIPOPROTEIN-RELEASING SYSTEM ATP-BINDING PROTEIN LOLD"/>
    <property type="match status" value="1"/>
</dbReference>
<name>A0A1G2DYA3_9BACT</name>
<accession>A0A1G2DYA3</accession>
<dbReference type="STRING" id="1801663.A2175_01090"/>
<dbReference type="GO" id="GO:0016887">
    <property type="term" value="F:ATP hydrolysis activity"/>
    <property type="evidence" value="ECO:0007669"/>
    <property type="project" value="InterPro"/>
</dbReference>
<proteinExistence type="inferred from homology"/>
<dbReference type="GO" id="GO:0005524">
    <property type="term" value="F:ATP binding"/>
    <property type="evidence" value="ECO:0007669"/>
    <property type="project" value="UniProtKB-KW"/>
</dbReference>
<comment type="similarity">
    <text evidence="1">Belongs to the ABC transporter superfamily.</text>
</comment>
<comment type="caution">
    <text evidence="4">The sequence shown here is derived from an EMBL/GenBank/DDBJ whole genome shotgun (WGS) entry which is preliminary data.</text>
</comment>
<evidence type="ECO:0000313" key="4">
    <source>
        <dbReference type="EMBL" id="OGZ18527.1"/>
    </source>
</evidence>
<dbReference type="CDD" id="cd03255">
    <property type="entry name" value="ABC_MJ0796_LolCDE_FtsE"/>
    <property type="match status" value="1"/>
</dbReference>
<feature type="non-terminal residue" evidence="4">
    <location>
        <position position="1"/>
    </location>
</feature>
<dbReference type="EMBL" id="MHLY01000014">
    <property type="protein sequence ID" value="OGZ18527.1"/>
    <property type="molecule type" value="Genomic_DNA"/>
</dbReference>
<evidence type="ECO:0000313" key="5">
    <source>
        <dbReference type="Proteomes" id="UP000176755"/>
    </source>
</evidence>
<reference evidence="4 5" key="1">
    <citation type="journal article" date="2016" name="Nat. Commun.">
        <title>Thousands of microbial genomes shed light on interconnected biogeochemical processes in an aquifer system.</title>
        <authorList>
            <person name="Anantharaman K."/>
            <person name="Brown C.T."/>
            <person name="Hug L.A."/>
            <person name="Sharon I."/>
            <person name="Castelle C.J."/>
            <person name="Probst A.J."/>
            <person name="Thomas B.C."/>
            <person name="Singh A."/>
            <person name="Wilkins M.J."/>
            <person name="Karaoz U."/>
            <person name="Brodie E.L."/>
            <person name="Williams K.H."/>
            <person name="Hubbard S.S."/>
            <person name="Banfield J.F."/>
        </authorList>
    </citation>
    <scope>NUCLEOTIDE SEQUENCE [LARGE SCALE GENOMIC DNA]</scope>
</reference>
<keyword evidence="4" id="KW-0547">Nucleotide-binding</keyword>
<dbReference type="Proteomes" id="UP000176755">
    <property type="component" value="Unassembled WGS sequence"/>
</dbReference>
<sequence length="182" mass="20094">GCLDSPTKGKVFLEGKNISLLSEDALSQLRGKTIGFIFQEFNLMPNLNTLENVMLPMIFQGVFLAEREKRAKELLINVGLGERILHQPAELSGGERQRVAIARAFANNPAVVIADEPTGNLDSVTGERIMDVLTNLHKVEGKTIVVVTHDPRIAGYSEIIVNIKDGQIITNHKQAAEVLWQR</sequence>
<dbReference type="InterPro" id="IPR017871">
    <property type="entry name" value="ABC_transporter-like_CS"/>
</dbReference>
<dbReference type="PROSITE" id="PS50893">
    <property type="entry name" value="ABC_TRANSPORTER_2"/>
    <property type="match status" value="1"/>
</dbReference>
<protein>
    <submittedName>
        <fullName evidence="4">ABC transporter ATP-binding protein</fullName>
    </submittedName>
</protein>
<gene>
    <name evidence="4" type="ORF">A2175_01090</name>
</gene>